<keyword evidence="1" id="KW-0812">Transmembrane</keyword>
<evidence type="ECO:0000313" key="3">
    <source>
        <dbReference type="Proteomes" id="UP001171916"/>
    </source>
</evidence>
<gene>
    <name evidence="2" type="ORF">QVH07_08425</name>
</gene>
<organism evidence="2 3">
    <name type="scientific">Algoriphagus sediminis</name>
    <dbReference type="NCBI Taxonomy" id="3057113"/>
    <lineage>
        <taxon>Bacteria</taxon>
        <taxon>Pseudomonadati</taxon>
        <taxon>Bacteroidota</taxon>
        <taxon>Cytophagia</taxon>
        <taxon>Cytophagales</taxon>
        <taxon>Cyclobacteriaceae</taxon>
        <taxon>Algoriphagus</taxon>
    </lineage>
</organism>
<keyword evidence="1" id="KW-1133">Transmembrane helix</keyword>
<dbReference type="Proteomes" id="UP001171916">
    <property type="component" value="Unassembled WGS sequence"/>
</dbReference>
<dbReference type="EMBL" id="JAUEPH010000003">
    <property type="protein sequence ID" value="MDN3204171.1"/>
    <property type="molecule type" value="Genomic_DNA"/>
</dbReference>
<dbReference type="RefSeq" id="WP_289999724.1">
    <property type="nucleotide sequence ID" value="NZ_JAUEPH010000003.1"/>
</dbReference>
<dbReference type="Pfam" id="PF10067">
    <property type="entry name" value="DUF2306"/>
    <property type="match status" value="1"/>
</dbReference>
<keyword evidence="3" id="KW-1185">Reference proteome</keyword>
<feature type="transmembrane region" description="Helical" evidence="1">
    <location>
        <begin position="37"/>
        <end position="56"/>
    </location>
</feature>
<accession>A0ABT7YCA8</accession>
<feature type="transmembrane region" description="Helical" evidence="1">
    <location>
        <begin position="99"/>
        <end position="116"/>
    </location>
</feature>
<name>A0ABT7YCA8_9BACT</name>
<reference evidence="2" key="1">
    <citation type="submission" date="2023-06" db="EMBL/GenBank/DDBJ databases">
        <title>Robiginitalea aurantiacus sp. nov. and Algoriphagus sediminis sp. nov., isolated from coastal sediment.</title>
        <authorList>
            <person name="Zhou Z.Y."/>
            <person name="An J."/>
            <person name="Jia Y.W."/>
            <person name="Du Z.J."/>
        </authorList>
    </citation>
    <scope>NUCLEOTIDE SEQUENCE</scope>
    <source>
        <strain evidence="2">C2-7</strain>
    </source>
</reference>
<protein>
    <submittedName>
        <fullName evidence="2">DUF2306 domain-containing protein</fullName>
    </submittedName>
</protein>
<proteinExistence type="predicted"/>
<dbReference type="InterPro" id="IPR018750">
    <property type="entry name" value="DUF2306_membrane"/>
</dbReference>
<keyword evidence="1" id="KW-0472">Membrane</keyword>
<comment type="caution">
    <text evidence="2">The sequence shown here is derived from an EMBL/GenBank/DDBJ whole genome shotgun (WGS) entry which is preliminary data.</text>
</comment>
<feature type="transmembrane region" description="Helical" evidence="1">
    <location>
        <begin position="6"/>
        <end position="25"/>
    </location>
</feature>
<sequence length="134" mass="15200">MYEPLMYFHLVTVVPCIFLGAYLLLAKKGGVTHRTLGKIYMVLMVITAIISLFMQARVGPTFLNHFGYIHLFCILVLWTVPTALLAIKKGNIKSHQRKMVLLYLGAILIAGSFTFAPGRYLHELFFGENFFTIL</sequence>
<evidence type="ECO:0000313" key="2">
    <source>
        <dbReference type="EMBL" id="MDN3204171.1"/>
    </source>
</evidence>
<evidence type="ECO:0000256" key="1">
    <source>
        <dbReference type="SAM" id="Phobius"/>
    </source>
</evidence>
<feature type="transmembrane region" description="Helical" evidence="1">
    <location>
        <begin position="68"/>
        <end position="87"/>
    </location>
</feature>